<keyword evidence="2" id="KW-0687">Ribonucleoprotein</keyword>
<dbReference type="InterPro" id="IPR029751">
    <property type="entry name" value="Ribosomal_L25_dom"/>
</dbReference>
<sequence length="123" mass="13302">MALALQAERRVTETKGQLRQLRANGKVPGIVYGNGEENVPIVVDEKKLHPILAYHADSIVELDIPGIGTKQVRIESVQRDCLVGKCEHIDFRLVRGEADAGSKEAAEAEVDAARLEASAATES</sequence>
<dbReference type="InterPro" id="IPR020056">
    <property type="entry name" value="Rbsml_bL25/Gln-tRNA_synth_N"/>
</dbReference>
<dbReference type="EMBL" id="VCIW01000002">
    <property type="protein sequence ID" value="TLS53584.1"/>
    <property type="molecule type" value="Genomic_DNA"/>
</dbReference>
<evidence type="ECO:0000313" key="5">
    <source>
        <dbReference type="Proteomes" id="UP000309676"/>
    </source>
</evidence>
<accession>A0A5R9GJB9</accession>
<evidence type="ECO:0000256" key="1">
    <source>
        <dbReference type="ARBA" id="ARBA00022980"/>
    </source>
</evidence>
<proteinExistence type="predicted"/>
<feature type="domain" description="Large ribosomal subunit protein bL25 L25" evidence="3">
    <location>
        <begin position="5"/>
        <end position="91"/>
    </location>
</feature>
<dbReference type="CDD" id="cd00495">
    <property type="entry name" value="Ribosomal_L25_TL5_CTC"/>
    <property type="match status" value="1"/>
</dbReference>
<dbReference type="GO" id="GO:0003735">
    <property type="term" value="F:structural constituent of ribosome"/>
    <property type="evidence" value="ECO:0007669"/>
    <property type="project" value="InterPro"/>
</dbReference>
<gene>
    <name evidence="4" type="ORF">FE782_04750</name>
</gene>
<dbReference type="Gene3D" id="2.40.240.10">
    <property type="entry name" value="Ribosomal Protein L25, Chain P"/>
    <property type="match status" value="1"/>
</dbReference>
<dbReference type="AlphaFoldDB" id="A0A5R9GJB9"/>
<dbReference type="GO" id="GO:1990904">
    <property type="term" value="C:ribonucleoprotein complex"/>
    <property type="evidence" value="ECO:0007669"/>
    <property type="project" value="UniProtKB-KW"/>
</dbReference>
<dbReference type="GO" id="GO:0006412">
    <property type="term" value="P:translation"/>
    <property type="evidence" value="ECO:0007669"/>
    <property type="project" value="InterPro"/>
</dbReference>
<dbReference type="RefSeq" id="WP_138192902.1">
    <property type="nucleotide sequence ID" value="NZ_VCIW01000002.1"/>
</dbReference>
<dbReference type="SUPFAM" id="SSF50715">
    <property type="entry name" value="Ribosomal protein L25-like"/>
    <property type="match status" value="1"/>
</dbReference>
<dbReference type="Pfam" id="PF01386">
    <property type="entry name" value="Ribosomal_L25p"/>
    <property type="match status" value="1"/>
</dbReference>
<organism evidence="4 5">
    <name type="scientific">Paenibacillus antri</name>
    <dbReference type="NCBI Taxonomy" id="2582848"/>
    <lineage>
        <taxon>Bacteria</taxon>
        <taxon>Bacillati</taxon>
        <taxon>Bacillota</taxon>
        <taxon>Bacilli</taxon>
        <taxon>Bacillales</taxon>
        <taxon>Paenibacillaceae</taxon>
        <taxon>Paenibacillus</taxon>
    </lineage>
</organism>
<evidence type="ECO:0000256" key="2">
    <source>
        <dbReference type="ARBA" id="ARBA00023274"/>
    </source>
</evidence>
<dbReference type="OrthoDB" id="9790002at2"/>
<evidence type="ECO:0000313" key="4">
    <source>
        <dbReference type="EMBL" id="TLS53584.1"/>
    </source>
</evidence>
<protein>
    <recommendedName>
        <fullName evidence="3">Large ribosomal subunit protein bL25 L25 domain-containing protein</fullName>
    </recommendedName>
</protein>
<comment type="caution">
    <text evidence="4">The sequence shown here is derived from an EMBL/GenBank/DDBJ whole genome shotgun (WGS) entry which is preliminary data.</text>
</comment>
<dbReference type="Proteomes" id="UP000309676">
    <property type="component" value="Unassembled WGS sequence"/>
</dbReference>
<keyword evidence="1" id="KW-0689">Ribosomal protein</keyword>
<dbReference type="GO" id="GO:0005840">
    <property type="term" value="C:ribosome"/>
    <property type="evidence" value="ECO:0007669"/>
    <property type="project" value="UniProtKB-KW"/>
</dbReference>
<evidence type="ECO:0000259" key="3">
    <source>
        <dbReference type="Pfam" id="PF01386"/>
    </source>
</evidence>
<name>A0A5R9GJB9_9BACL</name>
<reference evidence="4 5" key="1">
    <citation type="submission" date="2019-05" db="EMBL/GenBank/DDBJ databases">
        <authorList>
            <person name="Narsing Rao M.P."/>
            <person name="Li W.J."/>
        </authorList>
    </citation>
    <scope>NUCLEOTIDE SEQUENCE [LARGE SCALE GENOMIC DNA]</scope>
    <source>
        <strain evidence="4 5">SYSU_K30003</strain>
    </source>
</reference>
<dbReference type="InterPro" id="IPR011035">
    <property type="entry name" value="Ribosomal_bL25/Gln-tRNA_synth"/>
</dbReference>
<keyword evidence="5" id="KW-1185">Reference proteome</keyword>